<dbReference type="InterPro" id="IPR029057">
    <property type="entry name" value="PRTase-like"/>
</dbReference>
<dbReference type="PANTHER" id="PTHR47505">
    <property type="entry name" value="DNA UTILIZATION PROTEIN YHGH"/>
    <property type="match status" value="1"/>
</dbReference>
<evidence type="ECO:0000256" key="1">
    <source>
        <dbReference type="ARBA" id="ARBA00008007"/>
    </source>
</evidence>
<proteinExistence type="inferred from homology"/>
<gene>
    <name evidence="4" type="ORF">ML536_22120</name>
</gene>
<dbReference type="Proteomes" id="UP001156140">
    <property type="component" value="Unassembled WGS sequence"/>
</dbReference>
<evidence type="ECO:0000259" key="3">
    <source>
        <dbReference type="Pfam" id="PF18912"/>
    </source>
</evidence>
<dbReference type="AlphaFoldDB" id="A0AA41UFH3"/>
<dbReference type="InterPro" id="IPR044005">
    <property type="entry name" value="DZR_2"/>
</dbReference>
<evidence type="ECO:0000313" key="5">
    <source>
        <dbReference type="Proteomes" id="UP001156140"/>
    </source>
</evidence>
<sequence>MDSAPGLVKVFAAATVLRRGATMLLDQLYPPTCLACQRPVSQAHSLCPECFAQLRPISAPYCPVLGIPFAIDLGKGALSAEAIAEPPPFDRARAALVYNDAARRIVSRLKYGDHPELARFCARLMASAGRDLWDGNPVLMPVPLHFTRRIERRYNQSEELARALGKLLHLDCDPHLARRQRRTRQQVGLSGDQRRRNVSGAFSAHPDLLARLRGRRVVIVDDVLTTGSTVNALTNALKRVGVHQIDVMTFARVVIGLDLPI</sequence>
<dbReference type="EMBL" id="JALAZD010000005">
    <property type="protein sequence ID" value="MCI0129539.1"/>
    <property type="molecule type" value="Genomic_DNA"/>
</dbReference>
<evidence type="ECO:0000259" key="2">
    <source>
        <dbReference type="Pfam" id="PF00156"/>
    </source>
</evidence>
<feature type="domain" description="Double zinc ribbon" evidence="3">
    <location>
        <begin position="24"/>
        <end position="70"/>
    </location>
</feature>
<dbReference type="Pfam" id="PF18912">
    <property type="entry name" value="DZR_2"/>
    <property type="match status" value="1"/>
</dbReference>
<protein>
    <submittedName>
        <fullName evidence="4">ComF family protein</fullName>
    </submittedName>
</protein>
<evidence type="ECO:0000313" key="4">
    <source>
        <dbReference type="EMBL" id="MCI0129539.1"/>
    </source>
</evidence>
<dbReference type="RefSeq" id="WP_281737382.1">
    <property type="nucleotide sequence ID" value="NZ_JAKETQ010000005.1"/>
</dbReference>
<comment type="similarity">
    <text evidence="1">Belongs to the ComF/GntX family.</text>
</comment>
<dbReference type="CDD" id="cd06223">
    <property type="entry name" value="PRTases_typeI"/>
    <property type="match status" value="1"/>
</dbReference>
<dbReference type="InterPro" id="IPR000836">
    <property type="entry name" value="PRTase_dom"/>
</dbReference>
<dbReference type="Pfam" id="PF00156">
    <property type="entry name" value="Pribosyltran"/>
    <property type="match status" value="1"/>
</dbReference>
<feature type="domain" description="Phosphoribosyltransferase" evidence="2">
    <location>
        <begin position="193"/>
        <end position="251"/>
    </location>
</feature>
<keyword evidence="5" id="KW-1185">Reference proteome</keyword>
<reference evidence="4" key="1">
    <citation type="submission" date="2022-03" db="EMBL/GenBank/DDBJ databases">
        <title>The complete genome sequence of a Methyloterrigena soli.</title>
        <authorList>
            <person name="Zi Z."/>
        </authorList>
    </citation>
    <scope>NUCLEOTIDE SEQUENCE</scope>
    <source>
        <strain evidence="4">M48</strain>
    </source>
</reference>
<organism evidence="4 5">
    <name type="scientific">Paradevosia shaoguanensis</name>
    <dbReference type="NCBI Taxonomy" id="1335043"/>
    <lineage>
        <taxon>Bacteria</taxon>
        <taxon>Pseudomonadati</taxon>
        <taxon>Pseudomonadota</taxon>
        <taxon>Alphaproteobacteria</taxon>
        <taxon>Hyphomicrobiales</taxon>
        <taxon>Devosiaceae</taxon>
        <taxon>Paradevosia</taxon>
    </lineage>
</organism>
<dbReference type="PANTHER" id="PTHR47505:SF1">
    <property type="entry name" value="DNA UTILIZATION PROTEIN YHGH"/>
    <property type="match status" value="1"/>
</dbReference>
<dbReference type="InterPro" id="IPR051910">
    <property type="entry name" value="ComF/GntX_DNA_util-trans"/>
</dbReference>
<comment type="caution">
    <text evidence="4">The sequence shown here is derived from an EMBL/GenBank/DDBJ whole genome shotgun (WGS) entry which is preliminary data.</text>
</comment>
<accession>A0AA41UFH3</accession>
<dbReference type="SUPFAM" id="SSF53271">
    <property type="entry name" value="PRTase-like"/>
    <property type="match status" value="1"/>
</dbReference>
<name>A0AA41UFH3_9HYPH</name>
<dbReference type="Gene3D" id="3.40.50.2020">
    <property type="match status" value="1"/>
</dbReference>